<gene>
    <name evidence="1" type="ORF">MKS88_005681</name>
</gene>
<name>A0ACB9Y1J5_PLABR</name>
<dbReference type="EMBL" id="CM043782">
    <property type="protein sequence ID" value="KAI4834999.1"/>
    <property type="molecule type" value="Genomic_DNA"/>
</dbReference>
<dbReference type="Proteomes" id="UP001056978">
    <property type="component" value="Chromosome 14"/>
</dbReference>
<protein>
    <submittedName>
        <fullName evidence="1">Uncharacterized protein</fullName>
    </submittedName>
</protein>
<evidence type="ECO:0000313" key="2">
    <source>
        <dbReference type="Proteomes" id="UP001056978"/>
    </source>
</evidence>
<accession>A0ACB9Y1J5</accession>
<sequence length="717" mass="85075">MNAIKKQMKCSPYRSNFRRRTFYSSVVINSFDFKNNQQLLLTKVEVVKNKSQLINNCSNFLKNFENFSVICCSCNDPKNKVQLKKSLWFSSIGLEIKDFLDYCYKDNAELKKDKVKVFEEIVKLQCPVILRDKNTILVEGEIAPKKVVNSAKRIRHFFNISETCRSCYQKNKCKRFLQKYSGEPDFSDFTRLMTGYYNICKIYIKRKDEDREELIPIVEKVNHFHFVLFHMYNYLLKHKHFNYSNVEEGSRTAILKYLKEKRKNTLLIKNQFIQEKLLNIPKEYSDIMIPTAKAKMKKRQKNIFERVQKFKKKSKISEAEEEKFIWVEETGEEDQNDNNIHHSDNPCANEMDEGTDVLNDTYDDMHNTLTEIKSSCENSPMLRFHYISKKGEDNSYDTILNYNSLYNKYTELLEKRVYVNLDDQEINEDIIKSEKVLFKIPQEIGGYTFINYIEQEPNNYIFPLNENNLELLKGRQVKTNDSKHNCEQDEEITELTDVIKRSLKDSFDLSSFQEYIYNRSEAEKIDKKINRRSRINSLMKLESPSSSYGQHGQENDDSEDARFEYFKVLKKYNKKNNNTDNDDNNNNNNGSNNNNDTHKGVTLEDIEEERKNLIERDKKELKEHSFYICKNAKFPELQNGENTKTLNRNKYLNDELQEYMRPQSSVHKNNLKIKELKEETIQAHSSSTKGSKSLQIFLKKERKKRFKGKADMREEKL</sequence>
<evidence type="ECO:0000313" key="1">
    <source>
        <dbReference type="EMBL" id="KAI4834999.1"/>
    </source>
</evidence>
<reference evidence="1" key="1">
    <citation type="submission" date="2022-06" db="EMBL/GenBank/DDBJ databases">
        <title>The First Complete Genome of the Simian Malaria Parasite Plasmodium brasilianum.</title>
        <authorList>
            <person name="Bajic M."/>
            <person name="Ravishankar S."/>
        </authorList>
    </citation>
    <scope>NUCLEOTIDE SEQUENCE</scope>
    <source>
        <strain evidence="1">Bolivian I</strain>
    </source>
</reference>
<organism evidence="1 2">
    <name type="scientific">Plasmodium brasilianum</name>
    <dbReference type="NCBI Taxonomy" id="5824"/>
    <lineage>
        <taxon>Eukaryota</taxon>
        <taxon>Sar</taxon>
        <taxon>Alveolata</taxon>
        <taxon>Apicomplexa</taxon>
        <taxon>Aconoidasida</taxon>
        <taxon>Haemosporida</taxon>
        <taxon>Plasmodiidae</taxon>
        <taxon>Plasmodium</taxon>
        <taxon>Plasmodium (Plasmodium)</taxon>
    </lineage>
</organism>
<comment type="caution">
    <text evidence="1">The sequence shown here is derived from an EMBL/GenBank/DDBJ whole genome shotgun (WGS) entry which is preliminary data.</text>
</comment>
<keyword evidence="2" id="KW-1185">Reference proteome</keyword>
<proteinExistence type="predicted"/>